<comment type="subcellular location">
    <subcellularLocation>
        <location evidence="1">Cell membrane</location>
        <topology evidence="1">Single-pass membrane protein</topology>
    </subcellularLocation>
    <subcellularLocation>
        <location evidence="2">Endoplasmic reticulum membrane</location>
        <topology evidence="2">Single-pass membrane protein</topology>
    </subcellularLocation>
</comment>
<keyword evidence="5" id="KW-0256">Endoplasmic reticulum</keyword>
<evidence type="ECO:0000256" key="1">
    <source>
        <dbReference type="ARBA" id="ARBA00004162"/>
    </source>
</evidence>
<keyword evidence="14" id="KW-1185">Reference proteome</keyword>
<dbReference type="GO" id="GO:0005789">
    <property type="term" value="C:endoplasmic reticulum membrane"/>
    <property type="evidence" value="ECO:0007669"/>
    <property type="project" value="UniProtKB-SubCell"/>
</dbReference>
<name>A0A6A6MKS6_HEVBR</name>
<organism evidence="13 14">
    <name type="scientific">Hevea brasiliensis</name>
    <name type="common">Para rubber tree</name>
    <name type="synonym">Siphonia brasiliensis</name>
    <dbReference type="NCBI Taxonomy" id="3981"/>
    <lineage>
        <taxon>Eukaryota</taxon>
        <taxon>Viridiplantae</taxon>
        <taxon>Streptophyta</taxon>
        <taxon>Embryophyta</taxon>
        <taxon>Tracheophyta</taxon>
        <taxon>Spermatophyta</taxon>
        <taxon>Magnoliopsida</taxon>
        <taxon>eudicotyledons</taxon>
        <taxon>Gunneridae</taxon>
        <taxon>Pentapetalae</taxon>
        <taxon>rosids</taxon>
        <taxon>fabids</taxon>
        <taxon>Malpighiales</taxon>
        <taxon>Euphorbiaceae</taxon>
        <taxon>Crotonoideae</taxon>
        <taxon>Micrandreae</taxon>
        <taxon>Hevea</taxon>
    </lineage>
</organism>
<evidence type="ECO:0008006" key="15">
    <source>
        <dbReference type="Google" id="ProtNLM"/>
    </source>
</evidence>
<feature type="compositionally biased region" description="Basic and acidic residues" evidence="11">
    <location>
        <begin position="46"/>
        <end position="57"/>
    </location>
</feature>
<keyword evidence="3" id="KW-1003">Cell membrane</keyword>
<evidence type="ECO:0000256" key="4">
    <source>
        <dbReference type="ARBA" id="ARBA00022692"/>
    </source>
</evidence>
<evidence type="ECO:0000256" key="8">
    <source>
        <dbReference type="ARBA" id="ARBA00023136"/>
    </source>
</evidence>
<feature type="compositionally biased region" description="Basic and acidic residues" evidence="11">
    <location>
        <begin position="579"/>
        <end position="588"/>
    </location>
</feature>
<keyword evidence="6 12" id="KW-1133">Transmembrane helix</keyword>
<keyword evidence="4 12" id="KW-0812">Transmembrane</keyword>
<feature type="coiled-coil region" evidence="10">
    <location>
        <begin position="465"/>
        <end position="505"/>
    </location>
</feature>
<reference evidence="13 14" key="1">
    <citation type="journal article" date="2020" name="Mol. Plant">
        <title>The Chromosome-Based Rubber Tree Genome Provides New Insights into Spurge Genome Evolution and Rubber Biosynthesis.</title>
        <authorList>
            <person name="Liu J."/>
            <person name="Shi C."/>
            <person name="Shi C.C."/>
            <person name="Li W."/>
            <person name="Zhang Q.J."/>
            <person name="Zhang Y."/>
            <person name="Li K."/>
            <person name="Lu H.F."/>
            <person name="Shi C."/>
            <person name="Zhu S.T."/>
            <person name="Xiao Z.Y."/>
            <person name="Nan H."/>
            <person name="Yue Y."/>
            <person name="Zhu X.G."/>
            <person name="Wu Y."/>
            <person name="Hong X.N."/>
            <person name="Fan G.Y."/>
            <person name="Tong Y."/>
            <person name="Zhang D."/>
            <person name="Mao C.L."/>
            <person name="Liu Y.L."/>
            <person name="Hao S.J."/>
            <person name="Liu W.Q."/>
            <person name="Lv M.Q."/>
            <person name="Zhang H.B."/>
            <person name="Liu Y."/>
            <person name="Hu-Tang G.R."/>
            <person name="Wang J.P."/>
            <person name="Wang J.H."/>
            <person name="Sun Y.H."/>
            <person name="Ni S.B."/>
            <person name="Chen W.B."/>
            <person name="Zhang X.C."/>
            <person name="Jiao Y.N."/>
            <person name="Eichler E.E."/>
            <person name="Li G.H."/>
            <person name="Liu X."/>
            <person name="Gao L.Z."/>
        </authorList>
    </citation>
    <scope>NUCLEOTIDE SEQUENCE [LARGE SCALE GENOMIC DNA]</scope>
    <source>
        <strain evidence="14">cv. GT1</strain>
        <tissue evidence="13">Leaf</tissue>
    </source>
</reference>
<gene>
    <name evidence="13" type="ORF">GH714_025505</name>
</gene>
<accession>A0A6A6MKS6</accession>
<dbReference type="PANTHER" id="PTHR32219">
    <property type="entry name" value="RNA-BINDING PROTEIN YLMH-RELATED"/>
    <property type="match status" value="1"/>
</dbReference>
<dbReference type="EMBL" id="JAAGAX010000005">
    <property type="protein sequence ID" value="KAF2314340.1"/>
    <property type="molecule type" value="Genomic_DNA"/>
</dbReference>
<dbReference type="GO" id="GO:0005886">
    <property type="term" value="C:plasma membrane"/>
    <property type="evidence" value="ECO:0007669"/>
    <property type="project" value="UniProtKB-SubCell"/>
</dbReference>
<feature type="coiled-coil region" evidence="10">
    <location>
        <begin position="120"/>
        <end position="154"/>
    </location>
</feature>
<keyword evidence="7 10" id="KW-0175">Coiled coil</keyword>
<evidence type="ECO:0000256" key="9">
    <source>
        <dbReference type="ARBA" id="ARBA00038080"/>
    </source>
</evidence>
<feature type="region of interest" description="Disordered" evidence="11">
    <location>
        <begin position="401"/>
        <end position="465"/>
    </location>
</feature>
<dbReference type="PANTHER" id="PTHR32219:SF2">
    <property type="entry name" value="PROTON PUMP-INTERACTOR 1"/>
    <property type="match status" value="1"/>
</dbReference>
<evidence type="ECO:0000313" key="14">
    <source>
        <dbReference type="Proteomes" id="UP000467840"/>
    </source>
</evidence>
<dbReference type="InterPro" id="IPR055282">
    <property type="entry name" value="PPI1-4"/>
</dbReference>
<evidence type="ECO:0000313" key="13">
    <source>
        <dbReference type="EMBL" id="KAF2314340.1"/>
    </source>
</evidence>
<feature type="region of interest" description="Disordered" evidence="11">
    <location>
        <begin position="21"/>
        <end position="71"/>
    </location>
</feature>
<evidence type="ECO:0000256" key="3">
    <source>
        <dbReference type="ARBA" id="ARBA00022475"/>
    </source>
</evidence>
<dbReference type="AlphaFoldDB" id="A0A6A6MKS6"/>
<feature type="compositionally biased region" description="Acidic residues" evidence="11">
    <location>
        <begin position="565"/>
        <end position="578"/>
    </location>
</feature>
<proteinExistence type="inferred from homology"/>
<feature type="compositionally biased region" description="Basic and acidic residues" evidence="11">
    <location>
        <begin position="429"/>
        <end position="447"/>
    </location>
</feature>
<feature type="transmembrane region" description="Helical" evidence="12">
    <location>
        <begin position="627"/>
        <end position="650"/>
    </location>
</feature>
<feature type="compositionally biased region" description="Polar residues" evidence="11">
    <location>
        <begin position="417"/>
        <end position="428"/>
    </location>
</feature>
<evidence type="ECO:0000256" key="12">
    <source>
        <dbReference type="SAM" id="Phobius"/>
    </source>
</evidence>
<evidence type="ECO:0000256" key="10">
    <source>
        <dbReference type="SAM" id="Coils"/>
    </source>
</evidence>
<feature type="region of interest" description="Disordered" evidence="11">
    <location>
        <begin position="564"/>
        <end position="594"/>
    </location>
</feature>
<dbReference type="Proteomes" id="UP000467840">
    <property type="component" value="Chromosome 15"/>
</dbReference>
<evidence type="ECO:0000256" key="11">
    <source>
        <dbReference type="SAM" id="MobiDB-lite"/>
    </source>
</evidence>
<evidence type="ECO:0000256" key="7">
    <source>
        <dbReference type="ARBA" id="ARBA00023054"/>
    </source>
</evidence>
<sequence>MGVEVGGSEMAQVPVETVTEVDNSFLHDKENGKLDKESGFKPIKFGSHEEEPAKGEGDEVADSKFPTDAADEWPAPKQIHTFYFVRYRPFDDPKIKAKIDQYDREIQKSNQSRFQITEELKAKRSERAELLGQVKALRNENVQYKTIFNEKKKEIEPLQQALGKLRNTNNAGRGGLCSSEEELNDLIYSLQYRIQHESIPLTEEKQILREIKQLEGTREKVIANAAMRAKIQDSLGQKEAIQDQVKLMGVDLDGVKKEQQAVWGRINQLREKVSGLDFEIKSLQDDLTAVMQKRDKAYDNIKSLRQQRDEGNVHFYNSRKTMTEAKDLAAKKDIKALEELSCEEVDKFMSLWSNNKAFRDDYEKRILPSLDSRQLSRDGRIRNADEKPLVVLETAVPSEPEPVAKANIKRVKEEPKSTPQKDTLPTQKVQKESSKTDSKATSEHIDVADEISGSEKQQKNHPVKKEIDEAKLKELKREEEMEKAKQAMERKKKLAEKAAAKAAIKAQKEAEKKIREIITLFPPSNLLTIYHLVAFRILNITSDFYLQEREKKLKKKAAASASMIESEDPAEEVVEETETEKVEAHDEPPASVKAKVKKENSVKHRIRSRGTDSLPKAILRRKKSTNYWMWAAAAAALLLLVLVALGYYYLL</sequence>
<feature type="compositionally biased region" description="Basic and acidic residues" evidence="11">
    <location>
        <begin position="25"/>
        <end position="39"/>
    </location>
</feature>
<feature type="coiled-coil region" evidence="10">
    <location>
        <begin position="266"/>
        <end position="307"/>
    </location>
</feature>
<keyword evidence="8 12" id="KW-0472">Membrane</keyword>
<evidence type="ECO:0000256" key="2">
    <source>
        <dbReference type="ARBA" id="ARBA00004389"/>
    </source>
</evidence>
<comment type="similarity">
    <text evidence="9">Belongs to the plant Proton pump-interactor protein family.</text>
</comment>
<comment type="caution">
    <text evidence="13">The sequence shown here is derived from an EMBL/GenBank/DDBJ whole genome shotgun (WGS) entry which is preliminary data.</text>
</comment>
<evidence type="ECO:0000256" key="6">
    <source>
        <dbReference type="ARBA" id="ARBA00022989"/>
    </source>
</evidence>
<protein>
    <recommendedName>
        <fullName evidence="15">Proton pump-interactor 1</fullName>
    </recommendedName>
</protein>
<evidence type="ECO:0000256" key="5">
    <source>
        <dbReference type="ARBA" id="ARBA00022824"/>
    </source>
</evidence>